<name>A0A6L9W0E5_9ACTN</name>
<dbReference type="AlphaFoldDB" id="A0A6L9W0E5"/>
<gene>
    <name evidence="2" type="ORF">GCU60_05670</name>
</gene>
<dbReference type="RefSeq" id="WP_163203078.1">
    <property type="nucleotide sequence ID" value="NZ_JAAGWG010000007.1"/>
</dbReference>
<feature type="compositionally biased region" description="Basic and acidic residues" evidence="1">
    <location>
        <begin position="121"/>
        <end position="133"/>
    </location>
</feature>
<evidence type="ECO:0000256" key="1">
    <source>
        <dbReference type="SAM" id="MobiDB-lite"/>
    </source>
</evidence>
<organism evidence="2 3">
    <name type="scientific">Blastococcus saxobsidens</name>
    <dbReference type="NCBI Taxonomy" id="138336"/>
    <lineage>
        <taxon>Bacteria</taxon>
        <taxon>Bacillati</taxon>
        <taxon>Actinomycetota</taxon>
        <taxon>Actinomycetes</taxon>
        <taxon>Geodermatophilales</taxon>
        <taxon>Geodermatophilaceae</taxon>
        <taxon>Blastococcus</taxon>
    </lineage>
</organism>
<dbReference type="EMBL" id="JAAGWG010000007">
    <property type="protein sequence ID" value="NEK85252.1"/>
    <property type="molecule type" value="Genomic_DNA"/>
</dbReference>
<evidence type="ECO:0000313" key="2">
    <source>
        <dbReference type="EMBL" id="NEK85252.1"/>
    </source>
</evidence>
<feature type="compositionally biased region" description="Basic and acidic residues" evidence="1">
    <location>
        <begin position="91"/>
        <end position="109"/>
    </location>
</feature>
<reference evidence="2 3" key="1">
    <citation type="submission" date="2019-12" db="EMBL/GenBank/DDBJ databases">
        <title>the WGS of Blastococcus saxobsidens 67B17.</title>
        <authorList>
            <person name="Jiang Z."/>
        </authorList>
    </citation>
    <scope>NUCLEOTIDE SEQUENCE [LARGE SCALE GENOMIC DNA]</scope>
    <source>
        <strain evidence="2 3">67B17</strain>
    </source>
</reference>
<sequence length="140" mass="15509">MTELDDVDLELLTSTPTRLRATAAALALVVSGRRPSLSEVARLSGVTRQALNKDHKPVAAFVGQLRSNWRPAPESPHAKLLEQLAEARTGLTRERDKRKKAEEERDRALHHLQLAEASLQAERDRAARRDVTRLHPGTGG</sequence>
<feature type="region of interest" description="Disordered" evidence="1">
    <location>
        <begin position="86"/>
        <end position="140"/>
    </location>
</feature>
<proteinExistence type="predicted"/>
<evidence type="ECO:0000313" key="3">
    <source>
        <dbReference type="Proteomes" id="UP000479241"/>
    </source>
</evidence>
<comment type="caution">
    <text evidence="2">The sequence shown here is derived from an EMBL/GenBank/DDBJ whole genome shotgun (WGS) entry which is preliminary data.</text>
</comment>
<dbReference type="Proteomes" id="UP000479241">
    <property type="component" value="Unassembled WGS sequence"/>
</dbReference>
<accession>A0A6L9W0E5</accession>
<protein>
    <submittedName>
        <fullName evidence="2">Uncharacterized protein</fullName>
    </submittedName>
</protein>